<gene>
    <name evidence="1" type="ORF">H4S07_003577</name>
</gene>
<evidence type="ECO:0000313" key="2">
    <source>
        <dbReference type="Proteomes" id="UP001140096"/>
    </source>
</evidence>
<sequence length="139" mass="15955">MGHHVIAKTDHHLLHYLKLQKNLSTMLLSWIAIVKDIPIEIMYKPGMENQLADGLSHHPNWEVLAILVMNGNLEMCAKISLGYLKDPDFKAIRHALHEPTMKANKLLTTNIKRYELVDGLLYYVADTHLQLCIPYTDDL</sequence>
<protein>
    <submittedName>
        <fullName evidence="1">Uncharacterized protein</fullName>
    </submittedName>
</protein>
<reference evidence="1" key="1">
    <citation type="submission" date="2022-07" db="EMBL/GenBank/DDBJ databases">
        <title>Phylogenomic reconstructions and comparative analyses of Kickxellomycotina fungi.</title>
        <authorList>
            <person name="Reynolds N.K."/>
            <person name="Stajich J.E."/>
            <person name="Barry K."/>
            <person name="Grigoriev I.V."/>
            <person name="Crous P."/>
            <person name="Smith M.E."/>
        </authorList>
    </citation>
    <scope>NUCLEOTIDE SEQUENCE</scope>
    <source>
        <strain evidence="1">CBS 102833</strain>
    </source>
</reference>
<dbReference type="Proteomes" id="UP001140096">
    <property type="component" value="Unassembled WGS sequence"/>
</dbReference>
<evidence type="ECO:0000313" key="1">
    <source>
        <dbReference type="EMBL" id="KAJ2807523.1"/>
    </source>
</evidence>
<name>A0ACC1LH76_9FUNG</name>
<comment type="caution">
    <text evidence="1">The sequence shown here is derived from an EMBL/GenBank/DDBJ whole genome shotgun (WGS) entry which is preliminary data.</text>
</comment>
<accession>A0ACC1LH76</accession>
<keyword evidence="2" id="KW-1185">Reference proteome</keyword>
<proteinExistence type="predicted"/>
<dbReference type="EMBL" id="JANBUP010001193">
    <property type="protein sequence ID" value="KAJ2807523.1"/>
    <property type="molecule type" value="Genomic_DNA"/>
</dbReference>
<organism evidence="1 2">
    <name type="scientific">Coemansia furcata</name>
    <dbReference type="NCBI Taxonomy" id="417177"/>
    <lineage>
        <taxon>Eukaryota</taxon>
        <taxon>Fungi</taxon>
        <taxon>Fungi incertae sedis</taxon>
        <taxon>Zoopagomycota</taxon>
        <taxon>Kickxellomycotina</taxon>
        <taxon>Kickxellomycetes</taxon>
        <taxon>Kickxellales</taxon>
        <taxon>Kickxellaceae</taxon>
        <taxon>Coemansia</taxon>
    </lineage>
</organism>